<dbReference type="Gene3D" id="2.115.10.20">
    <property type="entry name" value="Glycosyl hydrolase domain, family 43"/>
    <property type="match status" value="2"/>
</dbReference>
<sequence>MQKDYFSFQSYSNKLMSYFALFVACLCFWLFPNEPTWAESEGRTIIEAREPDADRTVTKEEMKAIYEEVKTPYKYGVIMRPSEGHSIDCPNIFRGNDAWYMVYVGIQGKIGYETYLARSEDLLSWEPLGTILPFRKSGWDQWQADGSISLIDPEWGGSSKLQTYDGKYWMSYFGGALQGYETDPLSLGLAWTTEPQKAKPWNRLAENPVLTPSQSDARPFERATLYKSHILWDKSESLGFPFVMYYNGKQQGQGIERIGMAVSKDMVNWSRYGSGPVIDNGKGISGDPQLVKIGDLWVMFYFGLGWGPGAFDSFACSKDLVHWTQWDGDVLVQSSEPWDKTFAHKPWMLKHDGVVYHFYCAVGKEGRILALATSEDLRNR</sequence>
<dbReference type="AlphaFoldDB" id="A0A5C6CVL5"/>
<protein>
    <submittedName>
        <fullName evidence="1">Glycosyl hydrolases family 43</fullName>
    </submittedName>
</protein>
<dbReference type="PANTHER" id="PTHR35279">
    <property type="match status" value="1"/>
</dbReference>
<organism evidence="1 2">
    <name type="scientific">Bythopirellula polymerisocia</name>
    <dbReference type="NCBI Taxonomy" id="2528003"/>
    <lineage>
        <taxon>Bacteria</taxon>
        <taxon>Pseudomonadati</taxon>
        <taxon>Planctomycetota</taxon>
        <taxon>Planctomycetia</taxon>
        <taxon>Pirellulales</taxon>
        <taxon>Lacipirellulaceae</taxon>
        <taxon>Bythopirellula</taxon>
    </lineage>
</organism>
<dbReference type="PANTHER" id="PTHR35279:SF1">
    <property type="entry name" value="ARABINANASE_LEVANSUCRASE_INVERTASE"/>
    <property type="match status" value="1"/>
</dbReference>
<reference evidence="1 2" key="1">
    <citation type="submission" date="2019-02" db="EMBL/GenBank/DDBJ databases">
        <title>Deep-cultivation of Planctomycetes and their phenomic and genomic characterization uncovers novel biology.</title>
        <authorList>
            <person name="Wiegand S."/>
            <person name="Jogler M."/>
            <person name="Boedeker C."/>
            <person name="Pinto D."/>
            <person name="Vollmers J."/>
            <person name="Rivas-Marin E."/>
            <person name="Kohn T."/>
            <person name="Peeters S.H."/>
            <person name="Heuer A."/>
            <person name="Rast P."/>
            <person name="Oberbeckmann S."/>
            <person name="Bunk B."/>
            <person name="Jeske O."/>
            <person name="Meyerdierks A."/>
            <person name="Storesund J.E."/>
            <person name="Kallscheuer N."/>
            <person name="Luecker S."/>
            <person name="Lage O.M."/>
            <person name="Pohl T."/>
            <person name="Merkel B.J."/>
            <person name="Hornburger P."/>
            <person name="Mueller R.-W."/>
            <person name="Bruemmer F."/>
            <person name="Labrenz M."/>
            <person name="Spormann A.M."/>
            <person name="Op Den Camp H."/>
            <person name="Overmann J."/>
            <person name="Amann R."/>
            <person name="Jetten M.S.M."/>
            <person name="Mascher T."/>
            <person name="Medema M.H."/>
            <person name="Devos D.P."/>
            <person name="Kaster A.-K."/>
            <person name="Ovreas L."/>
            <person name="Rohde M."/>
            <person name="Galperin M.Y."/>
            <person name="Jogler C."/>
        </authorList>
    </citation>
    <scope>NUCLEOTIDE SEQUENCE [LARGE SCALE GENOMIC DNA]</scope>
    <source>
        <strain evidence="1 2">Pla144</strain>
    </source>
</reference>
<dbReference type="RefSeq" id="WP_197530608.1">
    <property type="nucleotide sequence ID" value="NZ_SJPS01000003.1"/>
</dbReference>
<proteinExistence type="predicted"/>
<dbReference type="PROSITE" id="PS51257">
    <property type="entry name" value="PROKAR_LIPOPROTEIN"/>
    <property type="match status" value="1"/>
</dbReference>
<comment type="caution">
    <text evidence="1">The sequence shown here is derived from an EMBL/GenBank/DDBJ whole genome shotgun (WGS) entry which is preliminary data.</text>
</comment>
<evidence type="ECO:0000313" key="2">
    <source>
        <dbReference type="Proteomes" id="UP000318437"/>
    </source>
</evidence>
<evidence type="ECO:0000313" key="1">
    <source>
        <dbReference type="EMBL" id="TWU27714.1"/>
    </source>
</evidence>
<dbReference type="Proteomes" id="UP000318437">
    <property type="component" value="Unassembled WGS sequence"/>
</dbReference>
<gene>
    <name evidence="1" type="ORF">Pla144_24910</name>
</gene>
<accession>A0A5C6CVL5</accession>
<dbReference type="InterPro" id="IPR023296">
    <property type="entry name" value="Glyco_hydro_beta-prop_sf"/>
</dbReference>
<keyword evidence="1" id="KW-0378">Hydrolase</keyword>
<dbReference type="SUPFAM" id="SSF75005">
    <property type="entry name" value="Arabinanase/levansucrase/invertase"/>
    <property type="match status" value="2"/>
</dbReference>
<dbReference type="GO" id="GO:0016787">
    <property type="term" value="F:hydrolase activity"/>
    <property type="evidence" value="ECO:0007669"/>
    <property type="project" value="UniProtKB-KW"/>
</dbReference>
<name>A0A5C6CVL5_9BACT</name>
<dbReference type="EMBL" id="SJPS01000003">
    <property type="protein sequence ID" value="TWU27714.1"/>
    <property type="molecule type" value="Genomic_DNA"/>
</dbReference>
<keyword evidence="2" id="KW-1185">Reference proteome</keyword>